<dbReference type="eggNOG" id="COG0668">
    <property type="taxonomic scope" value="Bacteria"/>
</dbReference>
<dbReference type="InterPro" id="IPR049142">
    <property type="entry name" value="MS_channel_1st"/>
</dbReference>
<dbReference type="SUPFAM" id="SSF82861">
    <property type="entry name" value="Mechanosensitive channel protein MscS (YggB), transmembrane region"/>
    <property type="match status" value="1"/>
</dbReference>
<dbReference type="SUPFAM" id="SSF82689">
    <property type="entry name" value="Mechanosensitive channel protein MscS (YggB), C-terminal domain"/>
    <property type="match status" value="1"/>
</dbReference>
<dbReference type="InterPro" id="IPR011066">
    <property type="entry name" value="MscS_channel_C_sf"/>
</dbReference>
<dbReference type="OrthoDB" id="9809206at2"/>
<evidence type="ECO:0000256" key="8">
    <source>
        <dbReference type="SAM" id="SignalP"/>
    </source>
</evidence>
<gene>
    <name evidence="11" type="ORF">Q766_01930</name>
</gene>
<dbReference type="PANTHER" id="PTHR30566:SF5">
    <property type="entry name" value="MECHANOSENSITIVE ION CHANNEL PROTEIN 1, MITOCHONDRIAL-RELATED"/>
    <property type="match status" value="1"/>
</dbReference>
<feature type="domain" description="Mechanosensitive ion channel transmembrane helices 2/3" evidence="10">
    <location>
        <begin position="328"/>
        <end position="364"/>
    </location>
</feature>
<dbReference type="Gene3D" id="2.30.30.60">
    <property type="match status" value="1"/>
</dbReference>
<dbReference type="GO" id="GO:0005886">
    <property type="term" value="C:plasma membrane"/>
    <property type="evidence" value="ECO:0007669"/>
    <property type="project" value="UniProtKB-SubCell"/>
</dbReference>
<evidence type="ECO:0000313" key="12">
    <source>
        <dbReference type="Proteomes" id="UP000030111"/>
    </source>
</evidence>
<comment type="subcellular location">
    <subcellularLocation>
        <location evidence="1">Cell membrane</location>
        <topology evidence="1">Multi-pass membrane protein</topology>
    </subcellularLocation>
</comment>
<dbReference type="GO" id="GO:0008381">
    <property type="term" value="F:mechanosensitive monoatomic ion channel activity"/>
    <property type="evidence" value="ECO:0007669"/>
    <property type="project" value="UniProtKB-ARBA"/>
</dbReference>
<reference evidence="11 12" key="1">
    <citation type="submission" date="2013-09" db="EMBL/GenBank/DDBJ databases">
        <authorList>
            <person name="Zeng Z."/>
            <person name="Chen C."/>
        </authorList>
    </citation>
    <scope>NUCLEOTIDE SEQUENCE [LARGE SCALE GENOMIC DNA]</scope>
    <source>
        <strain evidence="11 12">WB 4.1-42</strain>
    </source>
</reference>
<keyword evidence="3" id="KW-1003">Cell membrane</keyword>
<evidence type="ECO:0000259" key="10">
    <source>
        <dbReference type="Pfam" id="PF21088"/>
    </source>
</evidence>
<dbReference type="PANTHER" id="PTHR30566">
    <property type="entry name" value="YNAI-RELATED MECHANOSENSITIVE ION CHANNEL"/>
    <property type="match status" value="1"/>
</dbReference>
<evidence type="ECO:0000256" key="6">
    <source>
        <dbReference type="ARBA" id="ARBA00023136"/>
    </source>
</evidence>
<evidence type="ECO:0000256" key="4">
    <source>
        <dbReference type="ARBA" id="ARBA00022692"/>
    </source>
</evidence>
<evidence type="ECO:0000256" key="1">
    <source>
        <dbReference type="ARBA" id="ARBA00004651"/>
    </source>
</evidence>
<evidence type="ECO:0000256" key="3">
    <source>
        <dbReference type="ARBA" id="ARBA00022475"/>
    </source>
</evidence>
<comment type="caution">
    <text evidence="11">The sequence shown here is derived from an EMBL/GenBank/DDBJ whole genome shotgun (WGS) entry which is preliminary data.</text>
</comment>
<accession>A0A0A2MTU8</accession>
<feature type="chain" id="PRO_5002003804" evidence="8">
    <location>
        <begin position="30"/>
        <end position="590"/>
    </location>
</feature>
<keyword evidence="4 7" id="KW-0812">Transmembrane</keyword>
<protein>
    <submittedName>
        <fullName evidence="11">Mechanosensitive ion channel protein MscS</fullName>
    </submittedName>
</protein>
<name>A0A0A2MTU8_9FLAO</name>
<evidence type="ECO:0000259" key="9">
    <source>
        <dbReference type="Pfam" id="PF00924"/>
    </source>
</evidence>
<dbReference type="Pfam" id="PF00924">
    <property type="entry name" value="MS_channel_2nd"/>
    <property type="match status" value="1"/>
</dbReference>
<keyword evidence="6 7" id="KW-0472">Membrane</keyword>
<feature type="transmembrane region" description="Helical" evidence="7">
    <location>
        <begin position="315"/>
        <end position="339"/>
    </location>
</feature>
<dbReference type="Proteomes" id="UP000030111">
    <property type="component" value="Unassembled WGS sequence"/>
</dbReference>
<dbReference type="InterPro" id="IPR011014">
    <property type="entry name" value="MscS_channel_TM-2"/>
</dbReference>
<feature type="domain" description="Mechanosensitive ion channel MscS" evidence="9">
    <location>
        <begin position="366"/>
        <end position="431"/>
    </location>
</feature>
<dbReference type="STRING" id="1121898.GCA_000422725_00860"/>
<dbReference type="Pfam" id="PF21088">
    <property type="entry name" value="MS_channel_1st"/>
    <property type="match status" value="1"/>
</dbReference>
<keyword evidence="5 7" id="KW-1133">Transmembrane helix</keyword>
<keyword evidence="12" id="KW-1185">Reference proteome</keyword>
<dbReference type="InterPro" id="IPR010920">
    <property type="entry name" value="LSM_dom_sf"/>
</dbReference>
<keyword evidence="8" id="KW-0732">Signal</keyword>
<evidence type="ECO:0000256" key="7">
    <source>
        <dbReference type="SAM" id="Phobius"/>
    </source>
</evidence>
<dbReference type="InterPro" id="IPR023408">
    <property type="entry name" value="MscS_beta-dom_sf"/>
</dbReference>
<evidence type="ECO:0000256" key="5">
    <source>
        <dbReference type="ARBA" id="ARBA00022989"/>
    </source>
</evidence>
<dbReference type="AlphaFoldDB" id="A0A0A2MTU8"/>
<proteinExistence type="inferred from homology"/>
<evidence type="ECO:0000313" key="11">
    <source>
        <dbReference type="EMBL" id="KGO94898.1"/>
    </source>
</evidence>
<organism evidence="11 12">
    <name type="scientific">Flavobacterium subsaxonicum WB 4.1-42 = DSM 21790</name>
    <dbReference type="NCBI Taxonomy" id="1121898"/>
    <lineage>
        <taxon>Bacteria</taxon>
        <taxon>Pseudomonadati</taxon>
        <taxon>Bacteroidota</taxon>
        <taxon>Flavobacteriia</taxon>
        <taxon>Flavobacteriales</taxon>
        <taxon>Flavobacteriaceae</taxon>
        <taxon>Flavobacterium</taxon>
    </lineage>
</organism>
<feature type="transmembrane region" description="Helical" evidence="7">
    <location>
        <begin position="275"/>
        <end position="294"/>
    </location>
</feature>
<feature type="signal peptide" evidence="8">
    <location>
        <begin position="1"/>
        <end position="29"/>
    </location>
</feature>
<feature type="transmembrane region" description="Helical" evidence="7">
    <location>
        <begin position="201"/>
        <end position="226"/>
    </location>
</feature>
<feature type="transmembrane region" description="Helical" evidence="7">
    <location>
        <begin position="345"/>
        <end position="363"/>
    </location>
</feature>
<evidence type="ECO:0000256" key="2">
    <source>
        <dbReference type="ARBA" id="ARBA00008017"/>
    </source>
</evidence>
<comment type="similarity">
    <text evidence="2">Belongs to the MscS (TC 1.A.23) family.</text>
</comment>
<feature type="transmembrane region" description="Helical" evidence="7">
    <location>
        <begin position="247"/>
        <end position="269"/>
    </location>
</feature>
<dbReference type="EMBL" id="JRLY01000001">
    <property type="protein sequence ID" value="KGO94898.1"/>
    <property type="molecule type" value="Genomic_DNA"/>
</dbReference>
<sequence>MFYTGTPFKKLYTTLILFLVLGLPASTFAQLLPTGTEETKEAAPEVPADSLDRRTPRGTVNGFIQAVADQNYIRASQYLQLKRSYRKTSQRKRIVTNFQRLLDQSGDVIPTALISNKNTGRIDDDLAANTDLVGTVEANGEEITLYVLNTAPEGQPPLWQFSTETVNAIAAVTIEDATLLDTLLPEQLKLRKLGGVPVGHWVAVVVIILVSYLLAWLLVGMVGFLIKKLWKKARVEETWLVIKALGLPFRLYIAVLLFVMFSQYVGISIVVRQRFSAITVTIGIVAFLILLWNLADIISEYTKNRMTLRKRISAISVILFLRRMAKMAIVVIGIIAILGAVGFDVTTWVAALGIGGIALALGAQKTMENFVGSVTLIADQPIRVGDFCKVGDITGTVESIGMRSTRLRTPARTVVTIPNGQFSSNNIENYAHRDRFLFNPILEFRMETTPAQLRYLLVQIRTLFYSHPSINPDPAKVRFGGLTANGYRVELTAYINAANVDAAEEVEEDLYLRILDIVAESGTDFAYPSQTLYMARDKGTDPEKTQLANDTVTKWIEDSELQIPSFDPAHIEKLKGTIKYPMEGSVVKPK</sequence>
<dbReference type="InterPro" id="IPR006685">
    <property type="entry name" value="MscS_channel_2nd"/>
</dbReference>
<dbReference type="SUPFAM" id="SSF50182">
    <property type="entry name" value="Sm-like ribonucleoproteins"/>
    <property type="match status" value="1"/>
</dbReference>
<dbReference type="RefSeq" id="WP_026992278.1">
    <property type="nucleotide sequence ID" value="NZ_JRLY01000001.1"/>
</dbReference>
<dbReference type="Gene3D" id="1.10.287.1260">
    <property type="match status" value="1"/>
</dbReference>